<proteinExistence type="inferred from homology"/>
<organism evidence="9 10">
    <name type="scientific">Campylobacter gastrosuis</name>
    <dbReference type="NCBI Taxonomy" id="2974576"/>
    <lineage>
        <taxon>Bacteria</taxon>
        <taxon>Pseudomonadati</taxon>
        <taxon>Campylobacterota</taxon>
        <taxon>Epsilonproteobacteria</taxon>
        <taxon>Campylobacterales</taxon>
        <taxon>Campylobacteraceae</taxon>
        <taxon>Campylobacter</taxon>
    </lineage>
</organism>
<dbReference type="PANTHER" id="PTHR42933:SF1">
    <property type="entry name" value="SITE-SPECIFIC DNA-METHYLTRANSFERASE (ADENINE-SPECIFIC)"/>
    <property type="match status" value="1"/>
</dbReference>
<reference evidence="9" key="2">
    <citation type="journal article" date="2023" name="Microorganisms">
        <title>Isolation and Genomic Characteristics of Cat-Borne Campylobacter felis sp. nov. and Sheep-Borne Campylobacter ovis sp. nov.</title>
        <authorList>
            <person name="Wang H."/>
            <person name="Li Y."/>
            <person name="Gu Y."/>
            <person name="Zhou G."/>
            <person name="Chen X."/>
            <person name="Zhang X."/>
            <person name="Shao Z."/>
            <person name="Zhang J."/>
            <person name="Zhang M."/>
        </authorList>
    </citation>
    <scope>NUCLEOTIDE SEQUENCE</scope>
    <source>
        <strain evidence="9">PS10</strain>
    </source>
</reference>
<comment type="similarity">
    <text evidence="1">Belongs to the N(4)/N(6)-methyltransferase family.</text>
</comment>
<protein>
    <recommendedName>
        <fullName evidence="2">site-specific DNA-methyltransferase (adenine-specific)</fullName>
        <ecNumber evidence="2">2.1.1.72</ecNumber>
    </recommendedName>
</protein>
<evidence type="ECO:0000256" key="7">
    <source>
        <dbReference type="ARBA" id="ARBA00047942"/>
    </source>
</evidence>
<dbReference type="SUPFAM" id="SSF53335">
    <property type="entry name" value="S-adenosyl-L-methionine-dependent methyltransferases"/>
    <property type="match status" value="1"/>
</dbReference>
<accession>A0ABT7HP23</accession>
<dbReference type="GO" id="GO:0008168">
    <property type="term" value="F:methyltransferase activity"/>
    <property type="evidence" value="ECO:0007669"/>
    <property type="project" value="UniProtKB-KW"/>
</dbReference>
<comment type="catalytic activity">
    <reaction evidence="7">
        <text>a 2'-deoxyadenosine in DNA + S-adenosyl-L-methionine = an N(6)-methyl-2'-deoxyadenosine in DNA + S-adenosyl-L-homocysteine + H(+)</text>
        <dbReference type="Rhea" id="RHEA:15197"/>
        <dbReference type="Rhea" id="RHEA-COMP:12418"/>
        <dbReference type="Rhea" id="RHEA-COMP:12419"/>
        <dbReference type="ChEBI" id="CHEBI:15378"/>
        <dbReference type="ChEBI" id="CHEBI:57856"/>
        <dbReference type="ChEBI" id="CHEBI:59789"/>
        <dbReference type="ChEBI" id="CHEBI:90615"/>
        <dbReference type="ChEBI" id="CHEBI:90616"/>
        <dbReference type="EC" id="2.1.1.72"/>
    </reaction>
</comment>
<keyword evidence="6" id="KW-0680">Restriction system</keyword>
<dbReference type="EMBL" id="JANURM010000002">
    <property type="protein sequence ID" value="MDL0088383.1"/>
    <property type="molecule type" value="Genomic_DNA"/>
</dbReference>
<dbReference type="RefSeq" id="WP_284937032.1">
    <property type="nucleotide sequence ID" value="NZ_JANURM010000002.1"/>
</dbReference>
<keyword evidence="3 9" id="KW-0489">Methyltransferase</keyword>
<evidence type="ECO:0000256" key="4">
    <source>
        <dbReference type="ARBA" id="ARBA00022679"/>
    </source>
</evidence>
<evidence type="ECO:0000256" key="2">
    <source>
        <dbReference type="ARBA" id="ARBA00011900"/>
    </source>
</evidence>
<dbReference type="PRINTS" id="PR00507">
    <property type="entry name" value="N12N6MTFRASE"/>
</dbReference>
<evidence type="ECO:0000313" key="10">
    <source>
        <dbReference type="Proteomes" id="UP001173801"/>
    </source>
</evidence>
<keyword evidence="5" id="KW-0949">S-adenosyl-L-methionine</keyword>
<evidence type="ECO:0000259" key="8">
    <source>
        <dbReference type="Pfam" id="PF02384"/>
    </source>
</evidence>
<evidence type="ECO:0000313" key="9">
    <source>
        <dbReference type="EMBL" id="MDL0088383.1"/>
    </source>
</evidence>
<reference evidence="9" key="1">
    <citation type="submission" date="2022-08" db="EMBL/GenBank/DDBJ databases">
        <authorList>
            <person name="Wang H."/>
        </authorList>
    </citation>
    <scope>NUCLEOTIDE SEQUENCE</scope>
    <source>
        <strain evidence="9">PS10</strain>
    </source>
</reference>
<evidence type="ECO:0000256" key="6">
    <source>
        <dbReference type="ARBA" id="ARBA00022747"/>
    </source>
</evidence>
<keyword evidence="10" id="KW-1185">Reference proteome</keyword>
<feature type="domain" description="DNA methylase adenine-specific" evidence="8">
    <location>
        <begin position="251"/>
        <end position="386"/>
    </location>
</feature>
<dbReference type="EC" id="2.1.1.72" evidence="2"/>
<comment type="caution">
    <text evidence="9">The sequence shown here is derived from an EMBL/GenBank/DDBJ whole genome shotgun (WGS) entry which is preliminary data.</text>
</comment>
<keyword evidence="4" id="KW-0808">Transferase</keyword>
<dbReference type="GO" id="GO:0032259">
    <property type="term" value="P:methylation"/>
    <property type="evidence" value="ECO:0007669"/>
    <property type="project" value="UniProtKB-KW"/>
</dbReference>
<dbReference type="InterPro" id="IPR051537">
    <property type="entry name" value="DNA_Adenine_Mtase"/>
</dbReference>
<dbReference type="Gene3D" id="3.40.50.150">
    <property type="entry name" value="Vaccinia Virus protein VP39"/>
    <property type="match status" value="1"/>
</dbReference>
<name>A0ABT7HP23_9BACT</name>
<evidence type="ECO:0000256" key="1">
    <source>
        <dbReference type="ARBA" id="ARBA00006594"/>
    </source>
</evidence>
<dbReference type="InterPro" id="IPR003356">
    <property type="entry name" value="DNA_methylase_A-5"/>
</dbReference>
<evidence type="ECO:0000256" key="3">
    <source>
        <dbReference type="ARBA" id="ARBA00022603"/>
    </source>
</evidence>
<dbReference type="Pfam" id="PF02384">
    <property type="entry name" value="N6_Mtase"/>
    <property type="match status" value="1"/>
</dbReference>
<gene>
    <name evidence="9" type="ORF">NYG85_03195</name>
</gene>
<evidence type="ECO:0000256" key="5">
    <source>
        <dbReference type="ARBA" id="ARBA00022691"/>
    </source>
</evidence>
<dbReference type="PANTHER" id="PTHR42933">
    <property type="entry name" value="SLR6095 PROTEIN"/>
    <property type="match status" value="1"/>
</dbReference>
<dbReference type="InterPro" id="IPR029063">
    <property type="entry name" value="SAM-dependent_MTases_sf"/>
</dbReference>
<sequence>MAKNEFNIVDEFSAKLGLKNQTDGSLFIYKKDKKDTKQSTKPDGYYYYEGITFILDAKAENKKLTGQLNDYMELESNVNFVGFAYNGVDFKCYINGKFKDNEKELQDKDYYKRKYFPQKINNEIIVNISAKKLANLFRDSGIDKQMNVPFIGAVILCMKYGKEIDLSGNTATILKSVAIGIQEIISDNPVNRRSKKEFITKKVLDDATLKKAKFEDLYSIIAEISKIYNFINISADDYKGHDIMNNFLKVFRRWNSANANEKGEVFTPDHIAQLMYKLGDCSKDDFILDPTCGSGTFLTNAMANMFNEASSLKLNDDEFQKMQIDIKSNRLFGIELNEFNATLAGINMLLHGDGASNIYNENCFTKLKGLEYLYTKVLMNPPFSQKDIELKFVYETLQYMAMGGGSSINIAKAKR</sequence>
<dbReference type="Proteomes" id="UP001173801">
    <property type="component" value="Unassembled WGS sequence"/>
</dbReference>